<dbReference type="PANTHER" id="PTHR10009:SF18">
    <property type="entry name" value="PROTEIN YELLOW-LIKE PROTEIN"/>
    <property type="match status" value="1"/>
</dbReference>
<dbReference type="InterPro" id="IPR017996">
    <property type="entry name" value="MRJP/yellow-related"/>
</dbReference>
<organism evidence="6 7">
    <name type="scientific">Cloeon dipterum</name>
    <dbReference type="NCBI Taxonomy" id="197152"/>
    <lineage>
        <taxon>Eukaryota</taxon>
        <taxon>Metazoa</taxon>
        <taxon>Ecdysozoa</taxon>
        <taxon>Arthropoda</taxon>
        <taxon>Hexapoda</taxon>
        <taxon>Insecta</taxon>
        <taxon>Pterygota</taxon>
        <taxon>Palaeoptera</taxon>
        <taxon>Ephemeroptera</taxon>
        <taxon>Pisciforma</taxon>
        <taxon>Baetidae</taxon>
        <taxon>Cloeon</taxon>
    </lineage>
</organism>
<dbReference type="AlphaFoldDB" id="A0A8S1DBY8"/>
<evidence type="ECO:0000256" key="1">
    <source>
        <dbReference type="ARBA" id="ARBA00004613"/>
    </source>
</evidence>
<feature type="signal peptide" evidence="5">
    <location>
        <begin position="1"/>
        <end position="18"/>
    </location>
</feature>
<feature type="transmembrane region" description="Helical" evidence="4">
    <location>
        <begin position="410"/>
        <end position="434"/>
    </location>
</feature>
<dbReference type="Gene3D" id="2.120.10.30">
    <property type="entry name" value="TolB, C-terminal domain"/>
    <property type="match status" value="1"/>
</dbReference>
<comment type="subcellular location">
    <subcellularLocation>
        <location evidence="1">Secreted</location>
    </subcellularLocation>
</comment>
<accession>A0A8S1DBY8</accession>
<dbReference type="Pfam" id="PF03022">
    <property type="entry name" value="MRJP"/>
    <property type="match status" value="1"/>
</dbReference>
<keyword evidence="5" id="KW-0732">Signal</keyword>
<feature type="chain" id="PRO_5035939085" description="Bee-milk protein" evidence="5">
    <location>
        <begin position="19"/>
        <end position="533"/>
    </location>
</feature>
<evidence type="ECO:0008006" key="8">
    <source>
        <dbReference type="Google" id="ProtNLM"/>
    </source>
</evidence>
<evidence type="ECO:0000256" key="5">
    <source>
        <dbReference type="SAM" id="SignalP"/>
    </source>
</evidence>
<dbReference type="SUPFAM" id="SSF63829">
    <property type="entry name" value="Calcium-dependent phosphotriesterase"/>
    <property type="match status" value="1"/>
</dbReference>
<dbReference type="GO" id="GO:0005576">
    <property type="term" value="C:extracellular region"/>
    <property type="evidence" value="ECO:0007669"/>
    <property type="project" value="UniProtKB-SubCell"/>
</dbReference>
<dbReference type="OrthoDB" id="9977471at2759"/>
<protein>
    <recommendedName>
        <fullName evidence="8">Bee-milk protein</fullName>
    </recommendedName>
</protein>
<dbReference type="Proteomes" id="UP000494165">
    <property type="component" value="Unassembled WGS sequence"/>
</dbReference>
<comment type="caution">
    <text evidence="6">The sequence shown here is derived from an EMBL/GenBank/DDBJ whole genome shotgun (WGS) entry which is preliminary data.</text>
</comment>
<evidence type="ECO:0000313" key="6">
    <source>
        <dbReference type="EMBL" id="CAB3379968.1"/>
    </source>
</evidence>
<proteinExistence type="inferred from homology"/>
<keyword evidence="7" id="KW-1185">Reference proteome</keyword>
<keyword evidence="4" id="KW-1133">Transmembrane helix</keyword>
<sequence length="533" mass="59910">MAPVRLIALLLSLSAAAALNLTSVYEWDQFDFNWSTPDELKGRRNFDPNHIYPLYLAVSGRRLFLSLRPVKFVPASLAWLPTQDATSSHPKLSPYPSWAMTGMDSCKAVQSAKGIATDSVGRLWVLDNGYINCQPKLWIFNLADDSVHLLHEFSNTLVSAKFTDRKLYDLAIDETIRDNLHAYFSATIYGIDQLFIYRLKENRIRLVETQKIRIFSLAFSPMRQCLYVNGANNSTTLFSISTPDLRAGVNSVSLTRVGNKMAPSHRMTVDGKGVLYSDLISPKGLSVGTWNTNFSFKEEQIYQGQGLNGIWPFTFAFDAQGNFWMTLWYNSGKPTFKLLKSKFSTSQGCGGTRSCVTVSSTTTPAPTSTKRIPTTTTSKKYQTLAATISTKPPVTDKVPSELKDSKKESIWIIILICSNVFTLIFCGLVILCLCKRMKMPSSEPRPLFRMAFFRKAQHNKTHSILSDEVVAQPSAPVRDRSHTPVYENTAPAASFSGKEVEFRPYSTSELYEEVLENSFPEEEIYQNVQQSRL</sequence>
<evidence type="ECO:0000313" key="7">
    <source>
        <dbReference type="Proteomes" id="UP000494165"/>
    </source>
</evidence>
<keyword evidence="4" id="KW-0812">Transmembrane</keyword>
<name>A0A8S1DBY8_9INSE</name>
<dbReference type="InterPro" id="IPR011042">
    <property type="entry name" value="6-blade_b-propeller_TolB-like"/>
</dbReference>
<evidence type="ECO:0000256" key="2">
    <source>
        <dbReference type="ARBA" id="ARBA00009127"/>
    </source>
</evidence>
<keyword evidence="4" id="KW-0472">Membrane</keyword>
<dbReference type="EMBL" id="CADEPI010000198">
    <property type="protein sequence ID" value="CAB3379968.1"/>
    <property type="molecule type" value="Genomic_DNA"/>
</dbReference>
<comment type="similarity">
    <text evidence="2">Belongs to the major royal jelly protein family.</text>
</comment>
<dbReference type="PANTHER" id="PTHR10009">
    <property type="entry name" value="PROTEIN YELLOW-RELATED"/>
    <property type="match status" value="1"/>
</dbReference>
<evidence type="ECO:0000256" key="3">
    <source>
        <dbReference type="ARBA" id="ARBA00022525"/>
    </source>
</evidence>
<reference evidence="6 7" key="1">
    <citation type="submission" date="2020-04" db="EMBL/GenBank/DDBJ databases">
        <authorList>
            <person name="Alioto T."/>
            <person name="Alioto T."/>
            <person name="Gomez Garrido J."/>
        </authorList>
    </citation>
    <scope>NUCLEOTIDE SEQUENCE [LARGE SCALE GENOMIC DNA]</scope>
</reference>
<keyword evidence="3" id="KW-0964">Secreted</keyword>
<gene>
    <name evidence="6" type="ORF">CLODIP_2_CD09093</name>
</gene>
<evidence type="ECO:0000256" key="4">
    <source>
        <dbReference type="SAM" id="Phobius"/>
    </source>
</evidence>